<evidence type="ECO:0000313" key="8">
    <source>
        <dbReference type="EMBL" id="MBG9378304.1"/>
    </source>
</evidence>
<protein>
    <submittedName>
        <fullName evidence="8">Gluconokinase</fullName>
    </submittedName>
</protein>
<name>A0A931GZN5_9BACT</name>
<evidence type="ECO:0000256" key="1">
    <source>
        <dbReference type="ARBA" id="ARBA00007381"/>
    </source>
</evidence>
<dbReference type="InterPro" id="IPR050406">
    <property type="entry name" value="FGGY_Carb_Kinase"/>
</dbReference>
<dbReference type="Gene3D" id="3.30.420.40">
    <property type="match status" value="2"/>
</dbReference>
<reference evidence="8" key="1">
    <citation type="submission" date="2020-11" db="EMBL/GenBank/DDBJ databases">
        <title>Bacterial whole genome sequence for Panacibacter sp. DH6.</title>
        <authorList>
            <person name="Le V."/>
            <person name="Ko S."/>
            <person name="Ahn C.-Y."/>
            <person name="Oh H.-M."/>
        </authorList>
    </citation>
    <scope>NUCLEOTIDE SEQUENCE</scope>
    <source>
        <strain evidence="8">DH6</strain>
    </source>
</reference>
<dbReference type="GO" id="GO:0005975">
    <property type="term" value="P:carbohydrate metabolic process"/>
    <property type="evidence" value="ECO:0007669"/>
    <property type="project" value="InterPro"/>
</dbReference>
<dbReference type="SUPFAM" id="SSF53067">
    <property type="entry name" value="Actin-like ATPase domain"/>
    <property type="match status" value="2"/>
</dbReference>
<dbReference type="InterPro" id="IPR043129">
    <property type="entry name" value="ATPase_NBD"/>
</dbReference>
<feature type="domain" description="Carbohydrate kinase FGGY N-terminal" evidence="6">
    <location>
        <begin position="5"/>
        <end position="247"/>
    </location>
</feature>
<organism evidence="8 9">
    <name type="scientific">Panacibacter microcysteis</name>
    <dbReference type="NCBI Taxonomy" id="2793269"/>
    <lineage>
        <taxon>Bacteria</taxon>
        <taxon>Pseudomonadati</taxon>
        <taxon>Bacteroidota</taxon>
        <taxon>Chitinophagia</taxon>
        <taxon>Chitinophagales</taxon>
        <taxon>Chitinophagaceae</taxon>
        <taxon>Panacibacter</taxon>
    </lineage>
</organism>
<keyword evidence="4 5" id="KW-0418">Kinase</keyword>
<dbReference type="InterPro" id="IPR018181">
    <property type="entry name" value="Heat_shock_70_CS"/>
</dbReference>
<proteinExistence type="inferred from homology"/>
<evidence type="ECO:0000256" key="3">
    <source>
        <dbReference type="ARBA" id="ARBA00022679"/>
    </source>
</evidence>
<evidence type="ECO:0000259" key="7">
    <source>
        <dbReference type="Pfam" id="PF02782"/>
    </source>
</evidence>
<dbReference type="PANTHER" id="PTHR43095">
    <property type="entry name" value="SUGAR KINASE"/>
    <property type="match status" value="1"/>
</dbReference>
<dbReference type="PROSITE" id="PS00297">
    <property type="entry name" value="HSP70_1"/>
    <property type="match status" value="1"/>
</dbReference>
<dbReference type="InterPro" id="IPR018485">
    <property type="entry name" value="FGGY_C"/>
</dbReference>
<dbReference type="InterPro" id="IPR018483">
    <property type="entry name" value="Carb_kinase_FGGY_CS"/>
</dbReference>
<evidence type="ECO:0000256" key="2">
    <source>
        <dbReference type="ARBA" id="ARBA00009156"/>
    </source>
</evidence>
<sequence>MQHFIAIDLGTTHSKAVIADGQGSVMHVAKANVVSLIEEDGAHTQDAEAIYNNVVQLLQESCAFSVAAGARIACVSFSAAMHSFLAVDSSGKPLMPAMTWADSRSKKYAQQLRPTEQGKDIYKNTGTAIHTMSPLCKLLWLKNERPALFNEAAKFISIKEYICFRLFDTYIIDEGIASATGLYNIYSHAWHTPSLMLAGIDEQKLSAVVATTHVETNVNATVKQMLALPYDVPFVMGGNDGCLANLGCGALTPGTAVLTLGTSGAVRLTIPAPAIKPLNGLFRYILTKDLYVTGGPINNGGAALEWFATNMLQKPLNEGDNFNDVMQLAATADAASEGVFFQPYLLGERAPVWDEDSCGIFYGLKAHHKPAHLTRAVIEGISFSLLQIMQNIEQQNNDIGAVYISGFVTQSDFWLQLLADMFGKKVILNDIADASALGAAFIGMTATGFVKDITDVKQFISTDKVFHPNPAVHGVYEKSFRKYLQIYPAMQHISKEIM</sequence>
<evidence type="ECO:0000256" key="5">
    <source>
        <dbReference type="RuleBase" id="RU003733"/>
    </source>
</evidence>
<dbReference type="PROSITE" id="PS00933">
    <property type="entry name" value="FGGY_KINASES_1"/>
    <property type="match status" value="1"/>
</dbReference>
<comment type="similarity">
    <text evidence="2 5">Belongs to the FGGY kinase family.</text>
</comment>
<dbReference type="AlphaFoldDB" id="A0A931GZN5"/>
<comment type="caution">
    <text evidence="8">The sequence shown here is derived from an EMBL/GenBank/DDBJ whole genome shotgun (WGS) entry which is preliminary data.</text>
</comment>
<evidence type="ECO:0000256" key="4">
    <source>
        <dbReference type="ARBA" id="ARBA00022777"/>
    </source>
</evidence>
<keyword evidence="3 5" id="KW-0808">Transferase</keyword>
<dbReference type="GO" id="GO:0016301">
    <property type="term" value="F:kinase activity"/>
    <property type="evidence" value="ECO:0007669"/>
    <property type="project" value="UniProtKB-KW"/>
</dbReference>
<dbReference type="PANTHER" id="PTHR43095:SF2">
    <property type="entry name" value="GLUCONOKINASE"/>
    <property type="match status" value="1"/>
</dbReference>
<dbReference type="Pfam" id="PF00370">
    <property type="entry name" value="FGGY_N"/>
    <property type="match status" value="1"/>
</dbReference>
<dbReference type="EMBL" id="JADWYR010000002">
    <property type="protein sequence ID" value="MBG9378304.1"/>
    <property type="molecule type" value="Genomic_DNA"/>
</dbReference>
<dbReference type="PIRSF" id="PIRSF000538">
    <property type="entry name" value="GlpK"/>
    <property type="match status" value="1"/>
</dbReference>
<dbReference type="Proteomes" id="UP000628448">
    <property type="component" value="Unassembled WGS sequence"/>
</dbReference>
<evidence type="ECO:0000259" key="6">
    <source>
        <dbReference type="Pfam" id="PF00370"/>
    </source>
</evidence>
<evidence type="ECO:0000313" key="9">
    <source>
        <dbReference type="Proteomes" id="UP000628448"/>
    </source>
</evidence>
<dbReference type="InterPro" id="IPR000577">
    <property type="entry name" value="Carb_kinase_FGGY"/>
</dbReference>
<accession>A0A931GZN5</accession>
<dbReference type="InterPro" id="IPR018484">
    <property type="entry name" value="FGGY_N"/>
</dbReference>
<gene>
    <name evidence="8" type="ORF">I5907_18850</name>
</gene>
<keyword evidence="9" id="KW-1185">Reference proteome</keyword>
<comment type="similarity">
    <text evidence="1">Belongs to the heat shock protein 70 family.</text>
</comment>
<dbReference type="PROSITE" id="PS00445">
    <property type="entry name" value="FGGY_KINASES_2"/>
    <property type="match status" value="1"/>
</dbReference>
<dbReference type="CDD" id="cd07770">
    <property type="entry name" value="ASKHA_NBD_FGGY_GntK"/>
    <property type="match status" value="1"/>
</dbReference>
<dbReference type="RefSeq" id="WP_196992342.1">
    <property type="nucleotide sequence ID" value="NZ_JADWYR010000002.1"/>
</dbReference>
<dbReference type="Pfam" id="PF02782">
    <property type="entry name" value="FGGY_C"/>
    <property type="match status" value="1"/>
</dbReference>
<dbReference type="GO" id="GO:0016773">
    <property type="term" value="F:phosphotransferase activity, alcohol group as acceptor"/>
    <property type="evidence" value="ECO:0007669"/>
    <property type="project" value="InterPro"/>
</dbReference>
<feature type="domain" description="Carbohydrate kinase FGGY C-terminal" evidence="7">
    <location>
        <begin position="257"/>
        <end position="446"/>
    </location>
</feature>